<name>Q5EUJ3_9BACT</name>
<feature type="region of interest" description="Disordered" evidence="1">
    <location>
        <begin position="27"/>
        <end position="56"/>
    </location>
</feature>
<keyword evidence="2" id="KW-0808">Transferase</keyword>
<evidence type="ECO:0000313" key="2">
    <source>
        <dbReference type="EMBL" id="AAX07489.1"/>
    </source>
</evidence>
<protein>
    <submittedName>
        <fullName evidence="2">Putative serine/threonine protein kinase</fullName>
    </submittedName>
</protein>
<feature type="region of interest" description="Disordered" evidence="1">
    <location>
        <begin position="112"/>
        <end position="146"/>
    </location>
</feature>
<reference evidence="2" key="2">
    <citation type="submission" date="2005-02" db="EMBL/GenBank/DDBJ databases">
        <authorList>
            <person name="Campbell J.W."/>
        </authorList>
    </citation>
    <scope>NUCLEOTIDE SEQUENCE</scope>
    <source>
        <strain evidence="2">Wa1-1</strain>
    </source>
</reference>
<feature type="compositionally biased region" description="Basic and acidic residues" evidence="1">
    <location>
        <begin position="118"/>
        <end position="131"/>
    </location>
</feature>
<evidence type="ECO:0000256" key="1">
    <source>
        <dbReference type="SAM" id="MobiDB-lite"/>
    </source>
</evidence>
<feature type="compositionally biased region" description="Pro residues" evidence="1">
    <location>
        <begin position="46"/>
        <end position="56"/>
    </location>
</feature>
<keyword evidence="2" id="KW-0418">Kinase</keyword>
<dbReference type="GO" id="GO:0004674">
    <property type="term" value="F:protein serine/threonine kinase activity"/>
    <property type="evidence" value="ECO:0007669"/>
    <property type="project" value="UniProtKB-KW"/>
</dbReference>
<sequence>MEYDSRGTRVRKHFDDGLDPAARSFFASKSRAGKNPKLIRADGRPPHVPLPEPPPHLFVQYDGTKVIKGVRRRVLKKFADGLTRAAKEYFQAKAREGKHPQFLAADLSPLFGRGSRYRRPEPDPTHFERELTQSALFDTGPDQLPD</sequence>
<reference evidence="2" key="1">
    <citation type="submission" date="2004-07" db="EMBL/GenBank/DDBJ databases">
        <title>Eukaryotic signature proteins of Prosthecobacter dejongeii and Gemmata Wa1-1.</title>
        <authorList>
            <person name="Staley J.T."/>
            <person name="Bouzek H.K."/>
            <person name="Jenkins C."/>
        </authorList>
    </citation>
    <scope>NUCLEOTIDE SEQUENCE</scope>
    <source>
        <strain evidence="2">Wa1-1</strain>
    </source>
</reference>
<accession>Q5EUJ3</accession>
<organism evidence="2">
    <name type="scientific">Gemmata sp. Wa1-1</name>
    <dbReference type="NCBI Taxonomy" id="235140"/>
    <lineage>
        <taxon>Bacteria</taxon>
        <taxon>Pseudomonadati</taxon>
        <taxon>Planctomycetota</taxon>
        <taxon>Planctomycetia</taxon>
        <taxon>Gemmatales</taxon>
        <taxon>Gemmataceae</taxon>
        <taxon>Gemmata</taxon>
    </lineage>
</organism>
<proteinExistence type="predicted"/>
<dbReference type="AlphaFoldDB" id="Q5EUJ3"/>
<keyword evidence="2" id="KW-0723">Serine/threonine-protein kinase</keyword>
<dbReference type="EMBL" id="AY738462">
    <property type="protein sequence ID" value="AAX07489.1"/>
    <property type="molecule type" value="Genomic_DNA"/>
</dbReference>